<comment type="function">
    <text evidence="7">Catalyzes an early step in the biosynthesis of tetrapyrroles. Binds two molecules of 5-aminolevulinate per subunit, each at a distinct site, and catalyzes their condensation to form porphobilinogen.</text>
</comment>
<evidence type="ECO:0000256" key="10">
    <source>
        <dbReference type="ARBA" id="ARBA00047651"/>
    </source>
</evidence>
<evidence type="ECO:0000256" key="7">
    <source>
        <dbReference type="ARBA" id="ARBA00025628"/>
    </source>
</evidence>
<evidence type="ECO:0000256" key="2">
    <source>
        <dbReference type="ARBA" id="ARBA00008055"/>
    </source>
</evidence>
<name>A0ABQ9JIH0_9CUCU</name>
<comment type="caution">
    <text evidence="12">The sequence shown here is derived from an EMBL/GenBank/DDBJ whole genome shotgun (WGS) entry which is preliminary data.</text>
</comment>
<protein>
    <recommendedName>
        <fullName evidence="3">porphobilinogen synthase</fullName>
        <ecNumber evidence="3">4.2.1.24</ecNumber>
    </recommendedName>
    <alternativeName>
        <fullName evidence="9">Porphobilinogen synthase</fullName>
    </alternativeName>
</protein>
<evidence type="ECO:0000256" key="9">
    <source>
        <dbReference type="ARBA" id="ARBA00032837"/>
    </source>
</evidence>
<comment type="catalytic activity">
    <reaction evidence="10">
        <text>2 5-aminolevulinate = porphobilinogen + 2 H2O + H(+)</text>
        <dbReference type="Rhea" id="RHEA:24064"/>
        <dbReference type="ChEBI" id="CHEBI:15377"/>
        <dbReference type="ChEBI" id="CHEBI:15378"/>
        <dbReference type="ChEBI" id="CHEBI:58126"/>
        <dbReference type="ChEBI" id="CHEBI:356416"/>
        <dbReference type="EC" id="4.2.1.24"/>
    </reaction>
</comment>
<dbReference type="PANTHER" id="PTHR11458:SF0">
    <property type="entry name" value="DELTA-AMINOLEVULINIC ACID DEHYDRATASE"/>
    <property type="match status" value="1"/>
</dbReference>
<evidence type="ECO:0000256" key="4">
    <source>
        <dbReference type="ARBA" id="ARBA00023133"/>
    </source>
</evidence>
<accession>A0ABQ9JIH0</accession>
<gene>
    <name evidence="12" type="ORF">NQ317_004548</name>
</gene>
<organism evidence="12 13">
    <name type="scientific">Molorchus minor</name>
    <dbReference type="NCBI Taxonomy" id="1323400"/>
    <lineage>
        <taxon>Eukaryota</taxon>
        <taxon>Metazoa</taxon>
        <taxon>Ecdysozoa</taxon>
        <taxon>Arthropoda</taxon>
        <taxon>Hexapoda</taxon>
        <taxon>Insecta</taxon>
        <taxon>Pterygota</taxon>
        <taxon>Neoptera</taxon>
        <taxon>Endopterygota</taxon>
        <taxon>Coleoptera</taxon>
        <taxon>Polyphaga</taxon>
        <taxon>Cucujiformia</taxon>
        <taxon>Chrysomeloidea</taxon>
        <taxon>Cerambycidae</taxon>
        <taxon>Lamiinae</taxon>
        <taxon>Monochamini</taxon>
        <taxon>Molorchus</taxon>
    </lineage>
</organism>
<dbReference type="InterPro" id="IPR001731">
    <property type="entry name" value="ALAD"/>
</dbReference>
<dbReference type="EMBL" id="JAPWTJ010000486">
    <property type="protein sequence ID" value="KAJ8978003.1"/>
    <property type="molecule type" value="Genomic_DNA"/>
</dbReference>
<dbReference type="EC" id="4.2.1.24" evidence="3"/>
<sequence length="189" mass="20769">MTGRKPFAVGKRHILQSSIFNQTLRDWHGLQSELTSKNLMYPVFIVEDDEAVQPISSMPGISRFGINKLREHLKPIVINGLASILVFGVIEKLPKDDVATNADSKDNPVIKALPKLRSWFPNLTIACDVCLCPYSSHGHCGILHSDGTINNEASLVRISEVALAYAKAGAHIVAPSDMMDGRIGRLKRN</sequence>
<dbReference type="SUPFAM" id="SSF51569">
    <property type="entry name" value="Aldolase"/>
    <property type="match status" value="1"/>
</dbReference>
<keyword evidence="4" id="KW-0350">Heme biosynthesis</keyword>
<reference evidence="12" key="1">
    <citation type="journal article" date="2023" name="Insect Mol. Biol.">
        <title>Genome sequencing provides insights into the evolution of gene families encoding plant cell wall-degrading enzymes in longhorned beetles.</title>
        <authorList>
            <person name="Shin N.R."/>
            <person name="Okamura Y."/>
            <person name="Kirsch R."/>
            <person name="Pauchet Y."/>
        </authorList>
    </citation>
    <scope>NUCLEOTIDE SEQUENCE</scope>
    <source>
        <strain evidence="12">MMC_N1</strain>
    </source>
</reference>
<dbReference type="PRINTS" id="PR00144">
    <property type="entry name" value="DALDHYDRTASE"/>
</dbReference>
<dbReference type="InterPro" id="IPR013785">
    <property type="entry name" value="Aldolase_TIM"/>
</dbReference>
<proteinExistence type="inferred from homology"/>
<evidence type="ECO:0000256" key="6">
    <source>
        <dbReference type="ARBA" id="ARBA00023244"/>
    </source>
</evidence>
<keyword evidence="5" id="KW-0456">Lyase</keyword>
<comment type="subunit">
    <text evidence="8">Homooctamer; active form. Homohexamer; low activity form.</text>
</comment>
<evidence type="ECO:0000256" key="1">
    <source>
        <dbReference type="ARBA" id="ARBA00004694"/>
    </source>
</evidence>
<evidence type="ECO:0000256" key="11">
    <source>
        <dbReference type="RuleBase" id="RU004161"/>
    </source>
</evidence>
<dbReference type="Gene3D" id="3.20.20.70">
    <property type="entry name" value="Aldolase class I"/>
    <property type="match status" value="1"/>
</dbReference>
<comment type="pathway">
    <text evidence="1">Porphyrin-containing compound metabolism; protoporphyrin-IX biosynthesis; coproporphyrinogen-III from 5-aminolevulinate: step 1/4.</text>
</comment>
<keyword evidence="13" id="KW-1185">Reference proteome</keyword>
<dbReference type="Proteomes" id="UP001162164">
    <property type="component" value="Unassembled WGS sequence"/>
</dbReference>
<dbReference type="SMART" id="SM01004">
    <property type="entry name" value="ALAD"/>
    <property type="match status" value="1"/>
</dbReference>
<evidence type="ECO:0000256" key="8">
    <source>
        <dbReference type="ARBA" id="ARBA00025861"/>
    </source>
</evidence>
<evidence type="ECO:0000313" key="12">
    <source>
        <dbReference type="EMBL" id="KAJ8978003.1"/>
    </source>
</evidence>
<evidence type="ECO:0000256" key="3">
    <source>
        <dbReference type="ARBA" id="ARBA00012053"/>
    </source>
</evidence>
<comment type="similarity">
    <text evidence="2 11">Belongs to the ALAD family.</text>
</comment>
<dbReference type="PANTHER" id="PTHR11458">
    <property type="entry name" value="DELTA-AMINOLEVULINIC ACID DEHYDRATASE"/>
    <property type="match status" value="1"/>
</dbReference>
<dbReference type="Pfam" id="PF00490">
    <property type="entry name" value="ALAD"/>
    <property type="match status" value="1"/>
</dbReference>
<evidence type="ECO:0000313" key="13">
    <source>
        <dbReference type="Proteomes" id="UP001162164"/>
    </source>
</evidence>
<evidence type="ECO:0000256" key="5">
    <source>
        <dbReference type="ARBA" id="ARBA00023239"/>
    </source>
</evidence>
<keyword evidence="6" id="KW-0627">Porphyrin biosynthesis</keyword>